<dbReference type="RefSeq" id="WP_055185678.1">
    <property type="nucleotide sequence ID" value="NZ_CYXN01000006.1"/>
</dbReference>
<gene>
    <name evidence="2" type="ORF">ERS852582_01093</name>
</gene>
<sequence length="304" mass="34977">MSDVPKIFITYSWDNEQHKEWVRKFSDRLLSDGVDVTVDQYDVSSGDRLPQFMEQSITAADFVLIICTPLYKQKADRRMGGAGYEGHIISDELFQKHNERKFIPVIRKGDHLTAMPTFCAGKFAIDLSDEPFSELEYSKLLETIFGKKRKPPVGKKPASVGNFYRSGDENSPIRIVKIIEDGITTPRMDGTRGSALYAIPFQLSRTPSSEWIKFFLEEWEEPPRFTSMHRPGIASVIGNRIILDGTTIDEVKEFHRDTLKLCVNEANKRELRYIALKQQERERKAQQKAEHMNHVSSVIDEIEF</sequence>
<organism evidence="2 3">
    <name type="scientific">Faecalibacterium prausnitzii</name>
    <dbReference type="NCBI Taxonomy" id="853"/>
    <lineage>
        <taxon>Bacteria</taxon>
        <taxon>Bacillati</taxon>
        <taxon>Bacillota</taxon>
        <taxon>Clostridia</taxon>
        <taxon>Eubacteriales</taxon>
        <taxon>Oscillospiraceae</taxon>
        <taxon>Faecalibacterium</taxon>
    </lineage>
</organism>
<reference evidence="2 3" key="1">
    <citation type="submission" date="2015-09" db="EMBL/GenBank/DDBJ databases">
        <authorList>
            <consortium name="Pathogen Informatics"/>
        </authorList>
    </citation>
    <scope>NUCLEOTIDE SEQUENCE [LARGE SCALE GENOMIC DNA]</scope>
    <source>
        <strain evidence="2 3">2789STDY5834970</strain>
    </source>
</reference>
<evidence type="ECO:0000313" key="2">
    <source>
        <dbReference type="EMBL" id="CUM91148.1"/>
    </source>
</evidence>
<dbReference type="AlphaFoldDB" id="A0A173SPQ6"/>
<accession>A0A173SPQ6</accession>
<protein>
    <submittedName>
        <fullName evidence="2">SEFIR domain</fullName>
    </submittedName>
</protein>
<dbReference type="InterPro" id="IPR000157">
    <property type="entry name" value="TIR_dom"/>
</dbReference>
<dbReference type="InterPro" id="IPR013568">
    <property type="entry name" value="SEFIR_dom"/>
</dbReference>
<proteinExistence type="predicted"/>
<name>A0A173SPQ6_9FIRM</name>
<dbReference type="SUPFAM" id="SSF52200">
    <property type="entry name" value="Toll/Interleukin receptor TIR domain"/>
    <property type="match status" value="1"/>
</dbReference>
<dbReference type="OrthoDB" id="5149141at2"/>
<dbReference type="Gene3D" id="3.40.50.10140">
    <property type="entry name" value="Toll/interleukin-1 receptor homology (TIR) domain"/>
    <property type="match status" value="1"/>
</dbReference>
<dbReference type="Proteomes" id="UP000095649">
    <property type="component" value="Unassembled WGS sequence"/>
</dbReference>
<dbReference type="Pfam" id="PF13676">
    <property type="entry name" value="TIR_2"/>
    <property type="match status" value="1"/>
</dbReference>
<dbReference type="EMBL" id="CYXN01000006">
    <property type="protein sequence ID" value="CUM91148.1"/>
    <property type="molecule type" value="Genomic_DNA"/>
</dbReference>
<evidence type="ECO:0000259" key="1">
    <source>
        <dbReference type="PROSITE" id="PS51534"/>
    </source>
</evidence>
<feature type="domain" description="SEFIR" evidence="1">
    <location>
        <begin position="4"/>
        <end position="136"/>
    </location>
</feature>
<dbReference type="InterPro" id="IPR035897">
    <property type="entry name" value="Toll_tir_struct_dom_sf"/>
</dbReference>
<evidence type="ECO:0000313" key="3">
    <source>
        <dbReference type="Proteomes" id="UP000095649"/>
    </source>
</evidence>
<dbReference type="PROSITE" id="PS51534">
    <property type="entry name" value="SEFIR"/>
    <property type="match status" value="1"/>
</dbReference>
<dbReference type="GO" id="GO:0007165">
    <property type="term" value="P:signal transduction"/>
    <property type="evidence" value="ECO:0007669"/>
    <property type="project" value="InterPro"/>
</dbReference>